<dbReference type="InterPro" id="IPR036412">
    <property type="entry name" value="HAD-like_sf"/>
</dbReference>
<organism evidence="3 4">
    <name type="scientific">Anaeramoeba flamelloides</name>
    <dbReference type="NCBI Taxonomy" id="1746091"/>
    <lineage>
        <taxon>Eukaryota</taxon>
        <taxon>Metamonada</taxon>
        <taxon>Anaeramoebidae</taxon>
        <taxon>Anaeramoeba</taxon>
    </lineage>
</organism>
<dbReference type="Pfam" id="PF03031">
    <property type="entry name" value="NIF"/>
    <property type="match status" value="1"/>
</dbReference>
<dbReference type="PROSITE" id="PS50969">
    <property type="entry name" value="FCP1"/>
    <property type="match status" value="1"/>
</dbReference>
<dbReference type="SMART" id="SM00577">
    <property type="entry name" value="CPDc"/>
    <property type="match status" value="1"/>
</dbReference>
<feature type="compositionally biased region" description="Polar residues" evidence="1">
    <location>
        <begin position="45"/>
        <end position="54"/>
    </location>
</feature>
<dbReference type="SUPFAM" id="SSF56784">
    <property type="entry name" value="HAD-like"/>
    <property type="match status" value="1"/>
</dbReference>
<dbReference type="NCBIfam" id="TIGR02251">
    <property type="entry name" value="HIF-SF_euk"/>
    <property type="match status" value="1"/>
</dbReference>
<protein>
    <submittedName>
        <fullName evidence="3">Nuclear lim interactor-interacting factor-related</fullName>
    </submittedName>
</protein>
<dbReference type="Gene3D" id="3.40.50.1000">
    <property type="entry name" value="HAD superfamily/HAD-like"/>
    <property type="match status" value="1"/>
</dbReference>
<evidence type="ECO:0000313" key="3">
    <source>
        <dbReference type="EMBL" id="KAJ3449148.1"/>
    </source>
</evidence>
<dbReference type="InterPro" id="IPR023214">
    <property type="entry name" value="HAD_sf"/>
</dbReference>
<dbReference type="GO" id="GO:0016791">
    <property type="term" value="F:phosphatase activity"/>
    <property type="evidence" value="ECO:0007669"/>
    <property type="project" value="InterPro"/>
</dbReference>
<dbReference type="AlphaFoldDB" id="A0AAV8A9I5"/>
<gene>
    <name evidence="3" type="ORF">M0812_05292</name>
</gene>
<sequence>MTNFVYNFIFETTSRKRTRSHVDDTKQENCKTRKLLKTKKLTTKPQPKNVNPKQSHPFEKQNRPFEQQKPTPVDFNFEWSVLKLKNNPYRNQIRLLPDQLPQDQGKPTLCLDMDQTLIYASFEPLADYDFITQIVGSSDQMVYVKKRPHLESFLERCSELFEVVIYTASDPRYASPIIDKIDPTGKHIRHRLYRNCCWGIKDTYFLKDLSILNRDISKVVLVDDSPISFLLNPENALRVLAFGAGTNKLKDFYSHDNELLRALFILENICKQPLKKKENTQDIHF</sequence>
<dbReference type="InterPro" id="IPR011948">
    <property type="entry name" value="Dullard_phosphatase"/>
</dbReference>
<name>A0AAV8A9I5_9EUKA</name>
<evidence type="ECO:0000313" key="4">
    <source>
        <dbReference type="Proteomes" id="UP001146793"/>
    </source>
</evidence>
<evidence type="ECO:0000256" key="1">
    <source>
        <dbReference type="SAM" id="MobiDB-lite"/>
    </source>
</evidence>
<dbReference type="PANTHER" id="PTHR12210">
    <property type="entry name" value="DULLARD PROTEIN PHOSPHATASE"/>
    <property type="match status" value="1"/>
</dbReference>
<reference evidence="3" key="1">
    <citation type="submission" date="2022-08" db="EMBL/GenBank/DDBJ databases">
        <title>Novel sulphate-reducing endosymbionts in the free-living metamonad Anaeramoeba.</title>
        <authorList>
            <person name="Jerlstrom-Hultqvist J."/>
            <person name="Cepicka I."/>
            <person name="Gallot-Lavallee L."/>
            <person name="Salas-Leiva D."/>
            <person name="Curtis B.A."/>
            <person name="Zahonova K."/>
            <person name="Pipaliya S."/>
            <person name="Dacks J."/>
            <person name="Roger A.J."/>
        </authorList>
    </citation>
    <scope>NUCLEOTIDE SEQUENCE</scope>
    <source>
        <strain evidence="3">Busselton2</strain>
    </source>
</reference>
<feature type="domain" description="FCP1 homology" evidence="2">
    <location>
        <begin position="102"/>
        <end position="269"/>
    </location>
</feature>
<comment type="caution">
    <text evidence="3">The sequence shown here is derived from an EMBL/GenBank/DDBJ whole genome shotgun (WGS) entry which is preliminary data.</text>
</comment>
<dbReference type="InterPro" id="IPR050365">
    <property type="entry name" value="TIM50"/>
</dbReference>
<evidence type="ECO:0000259" key="2">
    <source>
        <dbReference type="PROSITE" id="PS50969"/>
    </source>
</evidence>
<dbReference type="CDD" id="cd07521">
    <property type="entry name" value="HAD_FCP1-like"/>
    <property type="match status" value="1"/>
</dbReference>
<feature type="region of interest" description="Disordered" evidence="1">
    <location>
        <begin position="37"/>
        <end position="69"/>
    </location>
</feature>
<proteinExistence type="predicted"/>
<dbReference type="EMBL" id="JANTQA010000012">
    <property type="protein sequence ID" value="KAJ3449148.1"/>
    <property type="molecule type" value="Genomic_DNA"/>
</dbReference>
<dbReference type="Proteomes" id="UP001146793">
    <property type="component" value="Unassembled WGS sequence"/>
</dbReference>
<dbReference type="InterPro" id="IPR004274">
    <property type="entry name" value="FCP1_dom"/>
</dbReference>
<accession>A0AAV8A9I5</accession>